<evidence type="ECO:0000256" key="1">
    <source>
        <dbReference type="SAM" id="MobiDB-lite"/>
    </source>
</evidence>
<name>A0AAP0I1X3_9MAGN</name>
<evidence type="ECO:0000313" key="3">
    <source>
        <dbReference type="Proteomes" id="UP001420932"/>
    </source>
</evidence>
<protein>
    <submittedName>
        <fullName evidence="2">Uncharacterized protein</fullName>
    </submittedName>
</protein>
<dbReference type="AlphaFoldDB" id="A0AAP0I1X3"/>
<organism evidence="2 3">
    <name type="scientific">Stephania yunnanensis</name>
    <dbReference type="NCBI Taxonomy" id="152371"/>
    <lineage>
        <taxon>Eukaryota</taxon>
        <taxon>Viridiplantae</taxon>
        <taxon>Streptophyta</taxon>
        <taxon>Embryophyta</taxon>
        <taxon>Tracheophyta</taxon>
        <taxon>Spermatophyta</taxon>
        <taxon>Magnoliopsida</taxon>
        <taxon>Ranunculales</taxon>
        <taxon>Menispermaceae</taxon>
        <taxon>Menispermoideae</taxon>
        <taxon>Cissampelideae</taxon>
        <taxon>Stephania</taxon>
    </lineage>
</organism>
<accession>A0AAP0I1X3</accession>
<gene>
    <name evidence="2" type="ORF">Syun_022973</name>
</gene>
<reference evidence="2 3" key="1">
    <citation type="submission" date="2024-01" db="EMBL/GenBank/DDBJ databases">
        <title>Genome assemblies of Stephania.</title>
        <authorList>
            <person name="Yang L."/>
        </authorList>
    </citation>
    <scope>NUCLEOTIDE SEQUENCE [LARGE SCALE GENOMIC DNA]</scope>
    <source>
        <strain evidence="2">YNDBR</strain>
        <tissue evidence="2">Leaf</tissue>
    </source>
</reference>
<evidence type="ECO:0000313" key="2">
    <source>
        <dbReference type="EMBL" id="KAK9106962.1"/>
    </source>
</evidence>
<dbReference type="Proteomes" id="UP001420932">
    <property type="component" value="Unassembled WGS sequence"/>
</dbReference>
<proteinExistence type="predicted"/>
<sequence>MGGPWRKDGRALARTMAQGWANLGTRLGTSTDETWERCALSLGRHGRSSKDPRACLGRNAKARPMDGSWRRPPQAGRGVLSPWGGIGEVARTIEHALGVMPRHDPWTDHGVGHPEPVGLDRAPANGRGYSKFIFVVSRAASDPATFSLSSGFSGSDLSSAEVAAVVFSSSDVIGVRLDLRSVVCHDLGLTDTMVREAWTEVIRKGKQKVGETNGWNNKGNEIRWYFMGEKKQFSVDLLKSGAIRVTEFSAKQSYIVLIDSRDLQWMVGVINGIVKGVEELSSPKFWHEGLVTISLQILHNNRGAVLKILKLSGSGRQMVLIPEGDNKQAWRKFLDALQDKQEGPNFKGISSGPQASTSANGGFVCEPHQGTTAAEGGHPIRLLQRGNNVTTCDWELALVIFRCRDMLPGKRLKND</sequence>
<comment type="caution">
    <text evidence="2">The sequence shown here is derived from an EMBL/GenBank/DDBJ whole genome shotgun (WGS) entry which is preliminary data.</text>
</comment>
<dbReference type="EMBL" id="JBBNAF010000010">
    <property type="protein sequence ID" value="KAK9106962.1"/>
    <property type="molecule type" value="Genomic_DNA"/>
</dbReference>
<keyword evidence="3" id="KW-1185">Reference proteome</keyword>
<feature type="region of interest" description="Disordered" evidence="1">
    <location>
        <begin position="44"/>
        <end position="81"/>
    </location>
</feature>